<dbReference type="InterPro" id="IPR057432">
    <property type="entry name" value="Lin-15A/B-like_dom"/>
</dbReference>
<dbReference type="Proteomes" id="UP000005237">
    <property type="component" value="Unassembled WGS sequence"/>
</dbReference>
<feature type="domain" description="Lin-15A/B-like" evidence="1">
    <location>
        <begin position="130"/>
        <end position="247"/>
    </location>
</feature>
<reference evidence="3" key="1">
    <citation type="submission" date="2010-08" db="EMBL/GenBank/DDBJ databases">
        <authorList>
            <consortium name="Caenorhabditis japonica Sequencing Consortium"/>
            <person name="Wilson R.K."/>
        </authorList>
    </citation>
    <scope>NUCLEOTIDE SEQUENCE [LARGE SCALE GENOMIC DNA]</scope>
    <source>
        <strain evidence="3">DF5081</strain>
    </source>
</reference>
<accession>A0A8R1EP85</accession>
<evidence type="ECO:0000259" key="1">
    <source>
        <dbReference type="Pfam" id="PF25375"/>
    </source>
</evidence>
<dbReference type="AlphaFoldDB" id="A0A8R1EP85"/>
<keyword evidence="3" id="KW-1185">Reference proteome</keyword>
<evidence type="ECO:0000313" key="3">
    <source>
        <dbReference type="Proteomes" id="UP000005237"/>
    </source>
</evidence>
<sequence length="287" mass="34077">MTICSRMDSSTRNENALGESRANVPELLRDVMEISKMHTIDSEILEESVEYAFGEHIDLPKKRRLNQSPRRVPFFDSSNFPPNFTPVDSFLYTSRAHIQSFRISTHAKDYEYLSKEICFSKERKRVTKTFCEVCMEDRLPEELRKLKNRDFQLIFSAVWIHTGRWNVAETKKLYDETGNCRKEWNRKFRMCRKHLIDTGDELMAILRDKLLQTRIQMILFTMRAIHSKAFLDFANQCREFAGKYNPWEEIESDYEYPTGKEHEELTVVRECDYEAAKSLVKLRRGKI</sequence>
<name>A0A8R1EP85_CAEJA</name>
<dbReference type="Pfam" id="PF25375">
    <property type="entry name" value="Lin-15B"/>
    <property type="match status" value="1"/>
</dbReference>
<reference evidence="2" key="2">
    <citation type="submission" date="2022-06" db="UniProtKB">
        <authorList>
            <consortium name="EnsemblMetazoa"/>
        </authorList>
    </citation>
    <scope>IDENTIFICATION</scope>
    <source>
        <strain evidence="2">DF5081</strain>
    </source>
</reference>
<dbReference type="EnsemblMetazoa" id="CJA39752.1">
    <property type="protein sequence ID" value="CJA39752.1"/>
    <property type="gene ID" value="WBGene00215599"/>
</dbReference>
<protein>
    <recommendedName>
        <fullName evidence="1">Lin-15A/B-like domain-containing protein</fullName>
    </recommendedName>
</protein>
<organism evidence="2 3">
    <name type="scientific">Caenorhabditis japonica</name>
    <dbReference type="NCBI Taxonomy" id="281687"/>
    <lineage>
        <taxon>Eukaryota</taxon>
        <taxon>Metazoa</taxon>
        <taxon>Ecdysozoa</taxon>
        <taxon>Nematoda</taxon>
        <taxon>Chromadorea</taxon>
        <taxon>Rhabditida</taxon>
        <taxon>Rhabditina</taxon>
        <taxon>Rhabditomorpha</taxon>
        <taxon>Rhabditoidea</taxon>
        <taxon>Rhabditidae</taxon>
        <taxon>Peloderinae</taxon>
        <taxon>Caenorhabditis</taxon>
    </lineage>
</organism>
<proteinExistence type="predicted"/>
<evidence type="ECO:0000313" key="2">
    <source>
        <dbReference type="EnsemblMetazoa" id="CJA39752.1"/>
    </source>
</evidence>